<dbReference type="EMBL" id="CADCUL010000091">
    <property type="protein sequence ID" value="CAA9373367.1"/>
    <property type="molecule type" value="Genomic_DNA"/>
</dbReference>
<organism evidence="2">
    <name type="scientific">uncultured Nocardioidaceae bacterium</name>
    <dbReference type="NCBI Taxonomy" id="253824"/>
    <lineage>
        <taxon>Bacteria</taxon>
        <taxon>Bacillati</taxon>
        <taxon>Actinomycetota</taxon>
        <taxon>Actinomycetes</taxon>
        <taxon>Propionibacteriales</taxon>
        <taxon>Nocardioidaceae</taxon>
        <taxon>environmental samples</taxon>
    </lineage>
</organism>
<proteinExistence type="predicted"/>
<protein>
    <submittedName>
        <fullName evidence="2">Uncharacterized protein</fullName>
    </submittedName>
</protein>
<evidence type="ECO:0000313" key="2">
    <source>
        <dbReference type="EMBL" id="CAA9373367.1"/>
    </source>
</evidence>
<evidence type="ECO:0000256" key="1">
    <source>
        <dbReference type="SAM" id="MobiDB-lite"/>
    </source>
</evidence>
<sequence>MPDSGDYTCLSESVAMAQLREGGRLVASMPGMTVRSRLLGCCACVVFALAGCSSGDAADSSAPAVDGGPSAATPEPTLGSSPASPESSQRATGAPEDGGPLTALPPCPPPPSPVDADVPGLVLPDGAVVTNVEDQGPLVVVQAYVEQTPVQVRQFYQSQKGLELSEIEDEVYEAETLFSGAKYNSYVKAQAKCDLGSLLFAYVGPGNSGDLPSIGGS</sequence>
<feature type="compositionally biased region" description="Low complexity" evidence="1">
    <location>
        <begin position="58"/>
        <end position="68"/>
    </location>
</feature>
<feature type="compositionally biased region" description="Pro residues" evidence="1">
    <location>
        <begin position="103"/>
        <end position="113"/>
    </location>
</feature>
<accession>A0A6J4N515</accession>
<feature type="region of interest" description="Disordered" evidence="1">
    <location>
        <begin position="58"/>
        <end position="118"/>
    </location>
</feature>
<dbReference type="AlphaFoldDB" id="A0A6J4N515"/>
<feature type="compositionally biased region" description="Polar residues" evidence="1">
    <location>
        <begin position="78"/>
        <end position="91"/>
    </location>
</feature>
<gene>
    <name evidence="2" type="ORF">AVDCRST_MAG21-1256</name>
</gene>
<name>A0A6J4N515_9ACTN</name>
<reference evidence="2" key="1">
    <citation type="submission" date="2020-02" db="EMBL/GenBank/DDBJ databases">
        <authorList>
            <person name="Meier V. D."/>
        </authorList>
    </citation>
    <scope>NUCLEOTIDE SEQUENCE</scope>
    <source>
        <strain evidence="2">AVDCRST_MAG21</strain>
    </source>
</reference>